<dbReference type="CDD" id="cd07440">
    <property type="entry name" value="RGS"/>
    <property type="match status" value="1"/>
</dbReference>
<dbReference type="STRING" id="131310.A0A0N4ZM67"/>
<name>A0A0N4ZM67_PARTI</name>
<evidence type="ECO:0000313" key="3">
    <source>
        <dbReference type="WBParaSite" id="PTRK_0000962550.1"/>
    </source>
</evidence>
<dbReference type="Gene3D" id="1.10.167.10">
    <property type="entry name" value="Regulator of G-protein Signalling 4, domain 2"/>
    <property type="match status" value="1"/>
</dbReference>
<keyword evidence="2" id="KW-1185">Reference proteome</keyword>
<dbReference type="InterPro" id="IPR044926">
    <property type="entry name" value="RGS_subdomain_2"/>
</dbReference>
<proteinExistence type="predicted"/>
<reference evidence="3" key="1">
    <citation type="submission" date="2017-02" db="UniProtKB">
        <authorList>
            <consortium name="WormBaseParasite"/>
        </authorList>
    </citation>
    <scope>IDENTIFICATION</scope>
</reference>
<dbReference type="SUPFAM" id="SSF48097">
    <property type="entry name" value="Regulator of G-protein signaling, RGS"/>
    <property type="match status" value="1"/>
</dbReference>
<evidence type="ECO:0000313" key="2">
    <source>
        <dbReference type="Proteomes" id="UP000038045"/>
    </source>
</evidence>
<organism evidence="2 3">
    <name type="scientific">Parastrongyloides trichosuri</name>
    <name type="common">Possum-specific nematode worm</name>
    <dbReference type="NCBI Taxonomy" id="131310"/>
    <lineage>
        <taxon>Eukaryota</taxon>
        <taxon>Metazoa</taxon>
        <taxon>Ecdysozoa</taxon>
        <taxon>Nematoda</taxon>
        <taxon>Chromadorea</taxon>
        <taxon>Rhabditida</taxon>
        <taxon>Tylenchina</taxon>
        <taxon>Panagrolaimomorpha</taxon>
        <taxon>Strongyloidoidea</taxon>
        <taxon>Strongyloididae</taxon>
        <taxon>Parastrongyloides</taxon>
    </lineage>
</organism>
<dbReference type="InterPro" id="IPR036305">
    <property type="entry name" value="RGS_sf"/>
</dbReference>
<dbReference type="WBParaSite" id="PTRK_0000962550.1">
    <property type="protein sequence ID" value="PTRK_0000962550.1"/>
    <property type="gene ID" value="PTRK_0000962550"/>
</dbReference>
<evidence type="ECO:0000259" key="1">
    <source>
        <dbReference type="PROSITE" id="PS50132"/>
    </source>
</evidence>
<feature type="domain" description="RGS" evidence="1">
    <location>
        <begin position="246"/>
        <end position="356"/>
    </location>
</feature>
<dbReference type="Pfam" id="PF00615">
    <property type="entry name" value="RGS"/>
    <property type="match status" value="1"/>
</dbReference>
<dbReference type="AlphaFoldDB" id="A0A0N4ZM67"/>
<sequence>MNSNGVLHRQFILLYHGYTNVSSNFNSFILEQTISVLKKDSPVTTTVSLELLDFNIVVKTSYNSEILNSPYSQFCDYVKSYKSHLYLGLIFKGENEDSKRCYIFSIDPNLSNHQFHSRYNYLFNFQCSQSHSIYGECDQFPEDVEQIIDSTNFFRNVLSTDYIESQYDGIEEDVSPIHEEFLGNRQKRKIEENGCSSQLSVKKTSIDNGPESTFQYSECYYVKSTNEEEGESRPSSASSSHSTSSYFYKTLSDETLRKPFMKYLEEQFCQENLLFYVVVQEYKLMFDFNERVTKGQQIVQDHLEEDAPNQINIDNKTRIDIMLKISQKNFSIDLFDKAQFQITEMMKFDLWPRYLKLAEEKHVEVNHDTSMEEKKHGSKSARLSLHNLKNKLLSKKFKKSLDGGHFLWNFKSPRKNEESFPFHLDIIGKSFRSGKRESVGTIRSDTLIEKDNCFSRSLSINEIKSLHEV</sequence>
<protein>
    <submittedName>
        <fullName evidence="3">RGS domain-containing protein</fullName>
    </submittedName>
</protein>
<dbReference type="PANTHER" id="PTHR10845">
    <property type="entry name" value="REGULATOR OF G PROTEIN SIGNALING"/>
    <property type="match status" value="1"/>
</dbReference>
<dbReference type="PRINTS" id="PR01301">
    <property type="entry name" value="RGSPROTEIN"/>
</dbReference>
<accession>A0A0N4ZM67</accession>
<dbReference type="Proteomes" id="UP000038045">
    <property type="component" value="Unplaced"/>
</dbReference>
<dbReference type="PROSITE" id="PS50132">
    <property type="entry name" value="RGS"/>
    <property type="match status" value="1"/>
</dbReference>
<dbReference type="InterPro" id="IPR016137">
    <property type="entry name" value="RGS"/>
</dbReference>
<dbReference type="SMART" id="SM00315">
    <property type="entry name" value="RGS"/>
    <property type="match status" value="1"/>
</dbReference>
<dbReference type="PANTHER" id="PTHR10845:SF254">
    <property type="entry name" value="RGS DOMAIN-CONTAINING PROTEIN-RELATED"/>
    <property type="match status" value="1"/>
</dbReference>